<dbReference type="Proteomes" id="UP000824073">
    <property type="component" value="Unassembled WGS sequence"/>
</dbReference>
<evidence type="ECO:0000313" key="14">
    <source>
        <dbReference type="EMBL" id="HIU44486.1"/>
    </source>
</evidence>
<dbReference type="PANTHER" id="PTHR30478:SF0">
    <property type="entry name" value="BETA SLIDING CLAMP"/>
    <property type="match status" value="1"/>
</dbReference>
<dbReference type="GO" id="GO:0003677">
    <property type="term" value="F:DNA binding"/>
    <property type="evidence" value="ECO:0007669"/>
    <property type="project" value="UniProtKB-UniRule"/>
</dbReference>
<evidence type="ECO:0000256" key="1">
    <source>
        <dbReference type="ARBA" id="ARBA00004496"/>
    </source>
</evidence>
<keyword evidence="9" id="KW-0238">DNA-binding</keyword>
<dbReference type="PIRSF" id="PIRSF000804">
    <property type="entry name" value="DNA_pol_III_b"/>
    <property type="match status" value="1"/>
</dbReference>
<comment type="subunit">
    <text evidence="10">Forms a ring-shaped head-to-tail homodimer around DNA.</text>
</comment>
<keyword evidence="4 10" id="KW-0963">Cytoplasm</keyword>
<feature type="domain" description="DNA polymerase III beta sliding clamp central" evidence="12">
    <location>
        <begin position="128"/>
        <end position="240"/>
    </location>
</feature>
<reference evidence="14" key="2">
    <citation type="journal article" date="2021" name="PeerJ">
        <title>Extensive microbial diversity within the chicken gut microbiome revealed by metagenomics and culture.</title>
        <authorList>
            <person name="Gilroy R."/>
            <person name="Ravi A."/>
            <person name="Getino M."/>
            <person name="Pursley I."/>
            <person name="Horton D.L."/>
            <person name="Alikhan N.F."/>
            <person name="Baker D."/>
            <person name="Gharbi K."/>
            <person name="Hall N."/>
            <person name="Watson M."/>
            <person name="Adriaenssens E.M."/>
            <person name="Foster-Nyarko E."/>
            <person name="Jarju S."/>
            <person name="Secka A."/>
            <person name="Antonio M."/>
            <person name="Oren A."/>
            <person name="Chaudhuri R.R."/>
            <person name="La Ragione R."/>
            <person name="Hildebrand F."/>
            <person name="Pallen M.J."/>
        </authorList>
    </citation>
    <scope>NUCLEOTIDE SEQUENCE</scope>
    <source>
        <strain evidence="14">CHK191-8634</strain>
    </source>
</reference>
<reference evidence="14" key="1">
    <citation type="submission" date="2020-10" db="EMBL/GenBank/DDBJ databases">
        <authorList>
            <person name="Gilroy R."/>
        </authorList>
    </citation>
    <scope>NUCLEOTIDE SEQUENCE</scope>
    <source>
        <strain evidence="14">CHK191-8634</strain>
    </source>
</reference>
<dbReference type="InterPro" id="IPR022635">
    <property type="entry name" value="DNA_polIII_beta_C"/>
</dbReference>
<dbReference type="GO" id="GO:0005737">
    <property type="term" value="C:cytoplasm"/>
    <property type="evidence" value="ECO:0007669"/>
    <property type="project" value="UniProtKB-SubCell"/>
</dbReference>
<evidence type="ECO:0000256" key="3">
    <source>
        <dbReference type="ARBA" id="ARBA00021035"/>
    </source>
</evidence>
<evidence type="ECO:0000256" key="7">
    <source>
        <dbReference type="ARBA" id="ARBA00022705"/>
    </source>
</evidence>
<evidence type="ECO:0000256" key="9">
    <source>
        <dbReference type="ARBA" id="ARBA00023125"/>
    </source>
</evidence>
<dbReference type="GO" id="GO:0008408">
    <property type="term" value="F:3'-5' exonuclease activity"/>
    <property type="evidence" value="ECO:0007669"/>
    <property type="project" value="InterPro"/>
</dbReference>
<dbReference type="SUPFAM" id="SSF55979">
    <property type="entry name" value="DNA clamp"/>
    <property type="match status" value="3"/>
</dbReference>
<evidence type="ECO:0000256" key="8">
    <source>
        <dbReference type="ARBA" id="ARBA00022932"/>
    </source>
</evidence>
<keyword evidence="8 10" id="KW-0239">DNA-directed DNA polymerase</keyword>
<dbReference type="InterPro" id="IPR046938">
    <property type="entry name" value="DNA_clamp_sf"/>
</dbReference>
<accession>A0A9D1LMB5</accession>
<dbReference type="GO" id="GO:0006271">
    <property type="term" value="P:DNA strand elongation involved in DNA replication"/>
    <property type="evidence" value="ECO:0007669"/>
    <property type="project" value="TreeGrafter"/>
</dbReference>
<organism evidence="14 15">
    <name type="scientific">Candidatus Ventrousia excrementavium</name>
    <dbReference type="NCBI Taxonomy" id="2840961"/>
    <lineage>
        <taxon>Bacteria</taxon>
        <taxon>Bacillati</taxon>
        <taxon>Bacillota</taxon>
        <taxon>Clostridia</taxon>
        <taxon>Eubacteriales</taxon>
        <taxon>Clostridiaceae</taxon>
        <taxon>Clostridiaceae incertae sedis</taxon>
        <taxon>Candidatus Ventrousia</taxon>
    </lineage>
</organism>
<keyword evidence="6 10" id="KW-0548">Nucleotidyltransferase</keyword>
<dbReference type="Pfam" id="PF02768">
    <property type="entry name" value="DNA_pol3_beta_3"/>
    <property type="match status" value="1"/>
</dbReference>
<evidence type="ECO:0000313" key="15">
    <source>
        <dbReference type="Proteomes" id="UP000824073"/>
    </source>
</evidence>
<feature type="domain" description="DNA polymerase III beta sliding clamp C-terminal" evidence="13">
    <location>
        <begin position="246"/>
        <end position="364"/>
    </location>
</feature>
<dbReference type="Gene3D" id="3.70.10.10">
    <property type="match status" value="1"/>
</dbReference>
<dbReference type="SMART" id="SM00480">
    <property type="entry name" value="POL3Bc"/>
    <property type="match status" value="1"/>
</dbReference>
<comment type="subcellular location">
    <subcellularLocation>
        <location evidence="1 10">Cytoplasm</location>
    </subcellularLocation>
</comment>
<dbReference type="NCBIfam" id="TIGR00663">
    <property type="entry name" value="dnan"/>
    <property type="match status" value="1"/>
</dbReference>
<dbReference type="PANTHER" id="PTHR30478">
    <property type="entry name" value="DNA POLYMERASE III SUBUNIT BETA"/>
    <property type="match status" value="1"/>
</dbReference>
<dbReference type="Gene3D" id="3.10.150.10">
    <property type="entry name" value="DNA Polymerase III, subunit A, domain 2"/>
    <property type="match status" value="1"/>
</dbReference>
<dbReference type="InterPro" id="IPR022634">
    <property type="entry name" value="DNA_polIII_beta_N"/>
</dbReference>
<dbReference type="GO" id="GO:0009360">
    <property type="term" value="C:DNA polymerase III complex"/>
    <property type="evidence" value="ECO:0007669"/>
    <property type="project" value="InterPro"/>
</dbReference>
<dbReference type="CDD" id="cd00140">
    <property type="entry name" value="beta_clamp"/>
    <property type="match status" value="1"/>
</dbReference>
<evidence type="ECO:0000256" key="2">
    <source>
        <dbReference type="ARBA" id="ARBA00010752"/>
    </source>
</evidence>
<dbReference type="EMBL" id="DVMR01000069">
    <property type="protein sequence ID" value="HIU44486.1"/>
    <property type="molecule type" value="Genomic_DNA"/>
</dbReference>
<comment type="similarity">
    <text evidence="2 10">Belongs to the beta sliding clamp family.</text>
</comment>
<dbReference type="AlphaFoldDB" id="A0A9D1LMB5"/>
<sequence>MRFSCEKAVLNDAISVCIHAVSPKSSIPALEGLLITAGTDVSLCGYNFKTAIQKNFDADVTESGAAVINARIFSDIIRKLPDDIIEISVDDRLMATIKCGVSEFNIMSTSAEEYPDLPSVDSDAGVRISNSVLRDMISRTSFAISDNENKPIHTGSLFEVEDEQLTIVSVDGYRLAIRKAECQNLRHSGFHFVVPGDTLRELSRILPEDDEPTTICPEQKHALFQFSGTVVTTRLLEGEFLNYRGAVPADQPIKLEIDVKAVITAVERVSLIISERLKNPVRCLFDEHGLKLSCITALGRSYDELELAPCPEPIEIGFNNRYLLDALRAVDSDICMLELKSGLSPCVLRPVEGDAFTYLVLPVRLKAGE</sequence>
<evidence type="ECO:0000259" key="11">
    <source>
        <dbReference type="Pfam" id="PF00712"/>
    </source>
</evidence>
<comment type="caution">
    <text evidence="14">The sequence shown here is derived from an EMBL/GenBank/DDBJ whole genome shotgun (WGS) entry which is preliminary data.</text>
</comment>
<dbReference type="InterPro" id="IPR022637">
    <property type="entry name" value="DNA_polIII_beta_cen"/>
</dbReference>
<evidence type="ECO:0000256" key="6">
    <source>
        <dbReference type="ARBA" id="ARBA00022695"/>
    </source>
</evidence>
<evidence type="ECO:0000259" key="12">
    <source>
        <dbReference type="Pfam" id="PF02767"/>
    </source>
</evidence>
<keyword evidence="5 10" id="KW-0808">Transferase</keyword>
<evidence type="ECO:0000256" key="5">
    <source>
        <dbReference type="ARBA" id="ARBA00022679"/>
    </source>
</evidence>
<name>A0A9D1LMB5_9CLOT</name>
<dbReference type="Pfam" id="PF00712">
    <property type="entry name" value="DNA_pol3_beta"/>
    <property type="match status" value="1"/>
</dbReference>
<proteinExistence type="inferred from homology"/>
<feature type="domain" description="DNA polymerase III beta sliding clamp N-terminal" evidence="11">
    <location>
        <begin position="1"/>
        <end position="118"/>
    </location>
</feature>
<evidence type="ECO:0000256" key="4">
    <source>
        <dbReference type="ARBA" id="ARBA00022490"/>
    </source>
</evidence>
<evidence type="ECO:0000256" key="10">
    <source>
        <dbReference type="PIRNR" id="PIRNR000804"/>
    </source>
</evidence>
<dbReference type="InterPro" id="IPR001001">
    <property type="entry name" value="DNA_polIII_beta"/>
</dbReference>
<dbReference type="Pfam" id="PF02767">
    <property type="entry name" value="DNA_pol3_beta_2"/>
    <property type="match status" value="1"/>
</dbReference>
<keyword evidence="7 10" id="KW-0235">DNA replication</keyword>
<evidence type="ECO:0000259" key="13">
    <source>
        <dbReference type="Pfam" id="PF02768"/>
    </source>
</evidence>
<protein>
    <recommendedName>
        <fullName evidence="3 10">Beta sliding clamp</fullName>
    </recommendedName>
</protein>
<comment type="function">
    <text evidence="10">Confers DNA tethering and processivity to DNA polymerases and other proteins. Acts as a clamp, forming a ring around DNA (a reaction catalyzed by the clamp-loading complex) which diffuses in an ATP-independent manner freely and bidirectionally along dsDNA. Initially characterized for its ability to contact the catalytic subunit of DNA polymerase III (Pol III), a complex, multichain enzyme responsible for most of the replicative synthesis in bacteria; Pol III exhibits 3'-5' exonuclease proofreading activity. The beta chain is required for initiation of replication as well as for processivity of DNA replication.</text>
</comment>
<gene>
    <name evidence="14" type="primary">dnaN</name>
    <name evidence="14" type="ORF">IAB67_09340</name>
</gene>
<dbReference type="GO" id="GO:0003887">
    <property type="term" value="F:DNA-directed DNA polymerase activity"/>
    <property type="evidence" value="ECO:0007669"/>
    <property type="project" value="UniProtKB-UniRule"/>
</dbReference>